<evidence type="ECO:0000256" key="1">
    <source>
        <dbReference type="ARBA" id="ARBA00001936"/>
    </source>
</evidence>
<dbReference type="InterPro" id="IPR033740">
    <property type="entry name" value="Pept_M24B"/>
</dbReference>
<dbReference type="PANTHER" id="PTHR43763:SF6">
    <property type="entry name" value="XAA-PRO AMINOPEPTIDASE 1"/>
    <property type="match status" value="1"/>
</dbReference>
<dbReference type="Pfam" id="PF00557">
    <property type="entry name" value="Peptidase_M24"/>
    <property type="match status" value="1"/>
</dbReference>
<feature type="domain" description="Peptidase M24 C-terminal" evidence="8">
    <location>
        <begin position="583"/>
        <end position="645"/>
    </location>
</feature>
<dbReference type="InterPro" id="IPR032416">
    <property type="entry name" value="Peptidase_M24_C"/>
</dbReference>
<evidence type="ECO:0000259" key="6">
    <source>
        <dbReference type="Pfam" id="PF00557"/>
    </source>
</evidence>
<evidence type="ECO:0000313" key="9">
    <source>
        <dbReference type="EMBL" id="KAH9835352.1"/>
    </source>
</evidence>
<dbReference type="Pfam" id="PF16189">
    <property type="entry name" value="Creatinase_N_2"/>
    <property type="match status" value="1"/>
</dbReference>
<dbReference type="InterPro" id="IPR000994">
    <property type="entry name" value="Pept_M24"/>
</dbReference>
<dbReference type="GeneID" id="72004861"/>
<evidence type="ECO:0000256" key="4">
    <source>
        <dbReference type="ARBA" id="ARBA00022801"/>
    </source>
</evidence>
<dbReference type="InterPro" id="IPR036005">
    <property type="entry name" value="Creatinase/aminopeptidase-like"/>
</dbReference>
<dbReference type="Proteomes" id="UP000814176">
    <property type="component" value="Unassembled WGS sequence"/>
</dbReference>
<feature type="domain" description="Creatinase N-terminal" evidence="7">
    <location>
        <begin position="46"/>
        <end position="180"/>
    </location>
</feature>
<proteinExistence type="inferred from homology"/>
<dbReference type="Pfam" id="PF16188">
    <property type="entry name" value="Peptidase_M24_C"/>
    <property type="match status" value="1"/>
</dbReference>
<dbReference type="RefSeq" id="XP_047777785.1">
    <property type="nucleotide sequence ID" value="XM_047924129.1"/>
</dbReference>
<dbReference type="SUPFAM" id="SSF55920">
    <property type="entry name" value="Creatinase/aminopeptidase"/>
    <property type="match status" value="1"/>
</dbReference>
<evidence type="ECO:0000256" key="5">
    <source>
        <dbReference type="ARBA" id="ARBA00023211"/>
    </source>
</evidence>
<evidence type="ECO:0000313" key="10">
    <source>
        <dbReference type="Proteomes" id="UP000814176"/>
    </source>
</evidence>
<comment type="cofactor">
    <cofactor evidence="1">
        <name>Mn(2+)</name>
        <dbReference type="ChEBI" id="CHEBI:29035"/>
    </cofactor>
</comment>
<dbReference type="Gene3D" id="3.90.230.10">
    <property type="entry name" value="Creatinase/methionine aminopeptidase superfamily"/>
    <property type="match status" value="1"/>
</dbReference>
<dbReference type="InterPro" id="IPR029149">
    <property type="entry name" value="Creatin/AminoP/Spt16_N"/>
</dbReference>
<keyword evidence="3" id="KW-0479">Metal-binding</keyword>
<dbReference type="InterPro" id="IPR050422">
    <property type="entry name" value="X-Pro_aminopeptidase_P"/>
</dbReference>
<dbReference type="PANTHER" id="PTHR43763">
    <property type="entry name" value="XAA-PRO AMINOPEPTIDASE 1"/>
    <property type="match status" value="1"/>
</dbReference>
<evidence type="ECO:0000259" key="7">
    <source>
        <dbReference type="Pfam" id="PF01321"/>
    </source>
</evidence>
<evidence type="ECO:0000256" key="3">
    <source>
        <dbReference type="ARBA" id="ARBA00022723"/>
    </source>
</evidence>
<keyword evidence="4" id="KW-0378">Hydrolase</keyword>
<feature type="domain" description="Peptidase M24" evidence="6">
    <location>
        <begin position="355"/>
        <end position="572"/>
    </location>
</feature>
<protein>
    <submittedName>
        <fullName evidence="9">Creatinase/aminopeptidase</fullName>
    </submittedName>
</protein>
<evidence type="ECO:0000256" key="2">
    <source>
        <dbReference type="ARBA" id="ARBA00008766"/>
    </source>
</evidence>
<keyword evidence="10" id="KW-1185">Reference proteome</keyword>
<dbReference type="InterPro" id="IPR000587">
    <property type="entry name" value="Creatinase_N"/>
</dbReference>
<dbReference type="Pfam" id="PF01321">
    <property type="entry name" value="Creatinase_N"/>
    <property type="match status" value="1"/>
</dbReference>
<dbReference type="CDD" id="cd01085">
    <property type="entry name" value="APP"/>
    <property type="match status" value="1"/>
</dbReference>
<name>A0ABQ8KDK9_9APHY</name>
<accession>A0ABQ8KDK9</accession>
<comment type="similarity">
    <text evidence="2">Belongs to the peptidase M24B family.</text>
</comment>
<dbReference type="SUPFAM" id="SSF53092">
    <property type="entry name" value="Creatinase/prolidase N-terminal domain"/>
    <property type="match status" value="1"/>
</dbReference>
<dbReference type="EMBL" id="JADCUA010000013">
    <property type="protein sequence ID" value="KAH9835352.1"/>
    <property type="molecule type" value="Genomic_DNA"/>
</dbReference>
<reference evidence="9 10" key="1">
    <citation type="journal article" date="2021" name="Environ. Microbiol.">
        <title>Gene family expansions and transcriptome signatures uncover fungal adaptations to wood decay.</title>
        <authorList>
            <person name="Hage H."/>
            <person name="Miyauchi S."/>
            <person name="Viragh M."/>
            <person name="Drula E."/>
            <person name="Min B."/>
            <person name="Chaduli D."/>
            <person name="Navarro D."/>
            <person name="Favel A."/>
            <person name="Norest M."/>
            <person name="Lesage-Meessen L."/>
            <person name="Balint B."/>
            <person name="Merenyi Z."/>
            <person name="de Eugenio L."/>
            <person name="Morin E."/>
            <person name="Martinez A.T."/>
            <person name="Baldrian P."/>
            <person name="Stursova M."/>
            <person name="Martinez M.J."/>
            <person name="Novotny C."/>
            <person name="Magnuson J.K."/>
            <person name="Spatafora J.W."/>
            <person name="Maurice S."/>
            <person name="Pangilinan J."/>
            <person name="Andreopoulos W."/>
            <person name="LaButti K."/>
            <person name="Hundley H."/>
            <person name="Na H."/>
            <person name="Kuo A."/>
            <person name="Barry K."/>
            <person name="Lipzen A."/>
            <person name="Henrissat B."/>
            <person name="Riley R."/>
            <person name="Ahrendt S."/>
            <person name="Nagy L.G."/>
            <person name="Grigoriev I.V."/>
            <person name="Martin F."/>
            <person name="Rosso M.N."/>
        </authorList>
    </citation>
    <scope>NUCLEOTIDE SEQUENCE [LARGE SCALE GENOMIC DNA]</scope>
    <source>
        <strain evidence="9 10">CIRM-BRFM 1785</strain>
    </source>
</reference>
<dbReference type="Gene3D" id="3.40.350.10">
    <property type="entry name" value="Creatinase/prolidase N-terminal domain"/>
    <property type="match status" value="2"/>
</dbReference>
<sequence>MLFAGLRVCSRVTQSLSCSARQQATLRTRFLATMAPATQAVNTSERLQALRKLMSKPDYNVAAVVVPSEDQHYSEYPATCDERRAFISGFTGSAGCAIITPTDAFLFTDGRYFLQAEKQLDRNWTLMKQGLPDVPTWQEFLWKKLPKCTRIGVDPTIVTASDADTIQKNLEPLESQLVSLKHNLVDLVWTNRPPRPTNGIYPLDLKYAGESHVQKITRLREEMRKKEMHAVVVNMLDEVAWLFNLRGSDIDYNPVFFAYAVLTPEKAHLFLNPAQIDDTLREHLGGHVDIHPYDSFFSYLRELGAEIGLHKKSRALVGDKASLAIVEAMGADNVVVARSPVADFKAVKNETEVEGFRQSHIRDGVALVRYFAWLEEQLNNGVELNECQVADQLEHYRAELDFFRGLSFPTISATGPNGAIIHYQPEPNDCAIVRRDQIYLCDSGAQFLDGTTDVTRTWHFGTATPEERRAFTRVLQGHIAIDAAVFPNGTTGYVIDSFARRPLWEDGLDFRHGTGHGVGHFLNVHEGPHGIGVRIAYNSTPLKSGMTVSDEPGYYADGRFGIRIENVIIVREAKTPNNFGEKGYLKFEHVTMCPIQKSLVDASLLSPKEGSWLDSYHAEVLEKLSPLLHADQRALAWLQRECSPL</sequence>
<gene>
    <name evidence="9" type="ORF">C8Q71DRAFT_765426</name>
</gene>
<keyword evidence="5" id="KW-0464">Manganese</keyword>
<comment type="caution">
    <text evidence="9">The sequence shown here is derived from an EMBL/GenBank/DDBJ whole genome shotgun (WGS) entry which is preliminary data.</text>
</comment>
<organism evidence="9 10">
    <name type="scientific">Rhodofomes roseus</name>
    <dbReference type="NCBI Taxonomy" id="34475"/>
    <lineage>
        <taxon>Eukaryota</taxon>
        <taxon>Fungi</taxon>
        <taxon>Dikarya</taxon>
        <taxon>Basidiomycota</taxon>
        <taxon>Agaricomycotina</taxon>
        <taxon>Agaricomycetes</taxon>
        <taxon>Polyporales</taxon>
        <taxon>Rhodofomes</taxon>
    </lineage>
</organism>
<evidence type="ECO:0000259" key="8">
    <source>
        <dbReference type="Pfam" id="PF16188"/>
    </source>
</evidence>